<reference evidence="10 11" key="1">
    <citation type="submission" date="2023-03" db="EMBL/GenBank/DDBJ databases">
        <title>Mating type loci evolution in Malassezia.</title>
        <authorList>
            <person name="Coelho M.A."/>
        </authorList>
    </citation>
    <scope>NUCLEOTIDE SEQUENCE [LARGE SCALE GENOMIC DNA]</scope>
    <source>
        <strain evidence="10 11">CBS 9725</strain>
    </source>
</reference>
<evidence type="ECO:0000256" key="8">
    <source>
        <dbReference type="ARBA" id="ARBA00023004"/>
    </source>
</evidence>
<name>A0AAJ5YU24_9BASI</name>
<dbReference type="PANTHER" id="PTHR48083:SF28">
    <property type="entry name" value="ACYL-COA DEHYDROGENASE FAMILY PROTEIN (AFU_ORTHOLOGUE AFUA_6G10880)-RELATED"/>
    <property type="match status" value="1"/>
</dbReference>
<dbReference type="GO" id="GO:0020037">
    <property type="term" value="F:heme binding"/>
    <property type="evidence" value="ECO:0007669"/>
    <property type="project" value="InterPro"/>
</dbReference>
<dbReference type="SUPFAM" id="SSF47203">
    <property type="entry name" value="Acyl-CoA dehydrogenase C-terminal domain-like"/>
    <property type="match status" value="1"/>
</dbReference>
<keyword evidence="11" id="KW-1185">Reference proteome</keyword>
<dbReference type="PROSITE" id="PS00072">
    <property type="entry name" value="ACYL_COA_DH_1"/>
    <property type="match status" value="1"/>
</dbReference>
<dbReference type="Proteomes" id="UP001219567">
    <property type="component" value="Chromosome 2"/>
</dbReference>
<keyword evidence="8" id="KW-0408">Iron</keyword>
<dbReference type="SUPFAM" id="SSF56645">
    <property type="entry name" value="Acyl-CoA dehydrogenase NM domain-like"/>
    <property type="match status" value="1"/>
</dbReference>
<evidence type="ECO:0000256" key="5">
    <source>
        <dbReference type="ARBA" id="ARBA00022723"/>
    </source>
</evidence>
<dbReference type="EMBL" id="CP119944">
    <property type="protein sequence ID" value="WFC99248.1"/>
    <property type="molecule type" value="Genomic_DNA"/>
</dbReference>
<keyword evidence="3" id="KW-0349">Heme</keyword>
<gene>
    <name evidence="10" type="ORF">MYAM1_001992</name>
</gene>
<dbReference type="InterPro" id="IPR001199">
    <property type="entry name" value="Cyt_B5-like_heme/steroid-bd"/>
</dbReference>
<evidence type="ECO:0000259" key="9">
    <source>
        <dbReference type="PROSITE" id="PS50255"/>
    </source>
</evidence>
<dbReference type="Pfam" id="PF02771">
    <property type="entry name" value="Acyl-CoA_dh_N"/>
    <property type="match status" value="1"/>
</dbReference>
<feature type="domain" description="Cytochrome b5 heme-binding" evidence="9">
    <location>
        <begin position="10"/>
        <end position="100"/>
    </location>
</feature>
<comment type="cofactor">
    <cofactor evidence="1">
        <name>FAD</name>
        <dbReference type="ChEBI" id="CHEBI:57692"/>
    </cofactor>
</comment>
<dbReference type="InterPro" id="IPR009075">
    <property type="entry name" value="AcylCo_DH/oxidase_C"/>
</dbReference>
<dbReference type="AlphaFoldDB" id="A0AAJ5YU24"/>
<dbReference type="PANTHER" id="PTHR48083">
    <property type="entry name" value="MEDIUM-CHAIN SPECIFIC ACYL-COA DEHYDROGENASE, MITOCHONDRIAL-RELATED"/>
    <property type="match status" value="1"/>
</dbReference>
<dbReference type="SMART" id="SM01117">
    <property type="entry name" value="Cyt-b5"/>
    <property type="match status" value="1"/>
</dbReference>
<proteinExistence type="inferred from homology"/>
<dbReference type="InterPro" id="IPR050741">
    <property type="entry name" value="Acyl-CoA_dehydrogenase"/>
</dbReference>
<dbReference type="GO" id="GO:0005737">
    <property type="term" value="C:cytoplasm"/>
    <property type="evidence" value="ECO:0007669"/>
    <property type="project" value="TreeGrafter"/>
</dbReference>
<dbReference type="GO" id="GO:0050660">
    <property type="term" value="F:flavin adenine dinucleotide binding"/>
    <property type="evidence" value="ECO:0007669"/>
    <property type="project" value="InterPro"/>
</dbReference>
<sequence length="533" mass="60094">MSVQESKKQLKRYSRDEVAKHNKEDDLWIVLDTYVYDLSDFIDAHPGGQAVLLAEDIAGQDATDTFLYVAFFPKGELTISGLHTINILKKYEKLVIGQIEGEESEVHYPQPGELSKVPYAEPSWLVEPFASPYYKESHRRLQREMRKFTDIYVSHVAEECELDGKRPSVDLVKRMGENGLNAMRLGPGKHLQGRKLFADIKPEEFDYFHELIITQELSRCGQRGFMDGLNGGMVIGLPPVINFGSDELKEEIIEPVFSGEKFISLAVTEAFAGSDVMGLRTFAQKTEDGQHYIVNGTKKWITNGHFADYFTTAVRTEDGFAVIVIPRKLGVETRQLHTSYSTTAGTAFVMFNDIKVPARYLVGQDGMGIPIVLSNFNHERWVMVCGITRGARGIIEVLMKWINQRKVFGRPLSAQAVVRQKIAFLIAQVEALHAYLEHLTFQMTQMSYKQQAKFLAGQIAFLKAWSTRVSEQVADNAVQIMGGRGLTRTGMGAPIEMYHRTYKFDAVLGGSEEILADLGLRQALRFYPKNVKL</sequence>
<evidence type="ECO:0000313" key="10">
    <source>
        <dbReference type="EMBL" id="WFC99248.1"/>
    </source>
</evidence>
<evidence type="ECO:0000256" key="6">
    <source>
        <dbReference type="ARBA" id="ARBA00022827"/>
    </source>
</evidence>
<comment type="similarity">
    <text evidence="2">Belongs to the acyl-CoA dehydrogenase family.</text>
</comment>
<dbReference type="PROSITE" id="PS50255">
    <property type="entry name" value="CYTOCHROME_B5_2"/>
    <property type="match status" value="1"/>
</dbReference>
<dbReference type="Pfam" id="PF02770">
    <property type="entry name" value="Acyl-CoA_dh_M"/>
    <property type="match status" value="1"/>
</dbReference>
<dbReference type="GO" id="GO:0046872">
    <property type="term" value="F:metal ion binding"/>
    <property type="evidence" value="ECO:0007669"/>
    <property type="project" value="UniProtKB-KW"/>
</dbReference>
<dbReference type="PROSITE" id="PS00191">
    <property type="entry name" value="CYTOCHROME_B5_1"/>
    <property type="match status" value="1"/>
</dbReference>
<evidence type="ECO:0000313" key="11">
    <source>
        <dbReference type="Proteomes" id="UP001219567"/>
    </source>
</evidence>
<dbReference type="InterPro" id="IPR013786">
    <property type="entry name" value="AcylCoA_DH/ox_N"/>
</dbReference>
<dbReference type="InterPro" id="IPR036250">
    <property type="entry name" value="AcylCo_DH-like_C"/>
</dbReference>
<accession>A0AAJ5YU24</accession>
<dbReference type="Gene3D" id="1.10.540.10">
    <property type="entry name" value="Acyl-CoA dehydrogenase/oxidase, N-terminal domain"/>
    <property type="match status" value="1"/>
</dbReference>
<evidence type="ECO:0000256" key="3">
    <source>
        <dbReference type="ARBA" id="ARBA00022617"/>
    </source>
</evidence>
<dbReference type="InterPro" id="IPR018506">
    <property type="entry name" value="Cyt_B5_heme-BS"/>
</dbReference>
<keyword evidence="7" id="KW-0560">Oxidoreductase</keyword>
<dbReference type="InterPro" id="IPR006091">
    <property type="entry name" value="Acyl-CoA_Oxase/DH_mid-dom"/>
</dbReference>
<dbReference type="Pfam" id="PF00441">
    <property type="entry name" value="Acyl-CoA_dh_1"/>
    <property type="match status" value="1"/>
</dbReference>
<dbReference type="Gene3D" id="3.10.120.10">
    <property type="entry name" value="Cytochrome b5-like heme/steroid binding domain"/>
    <property type="match status" value="1"/>
</dbReference>
<dbReference type="Pfam" id="PF00173">
    <property type="entry name" value="Cyt-b5"/>
    <property type="match status" value="1"/>
</dbReference>
<keyword evidence="4" id="KW-0285">Flavoprotein</keyword>
<evidence type="ECO:0000256" key="2">
    <source>
        <dbReference type="ARBA" id="ARBA00009347"/>
    </source>
</evidence>
<dbReference type="InterPro" id="IPR046373">
    <property type="entry name" value="Acyl-CoA_Oxase/DH_mid-dom_sf"/>
</dbReference>
<dbReference type="InterPro" id="IPR009100">
    <property type="entry name" value="AcylCoA_DH/oxidase_NM_dom_sf"/>
</dbReference>
<keyword evidence="5" id="KW-0479">Metal-binding</keyword>
<evidence type="ECO:0000256" key="7">
    <source>
        <dbReference type="ARBA" id="ARBA00023002"/>
    </source>
</evidence>
<dbReference type="GO" id="GO:0003995">
    <property type="term" value="F:acyl-CoA dehydrogenase activity"/>
    <property type="evidence" value="ECO:0007669"/>
    <property type="project" value="InterPro"/>
</dbReference>
<dbReference type="Gene3D" id="2.40.110.10">
    <property type="entry name" value="Butyryl-CoA Dehydrogenase, subunit A, domain 2"/>
    <property type="match status" value="1"/>
</dbReference>
<dbReference type="SUPFAM" id="SSF55856">
    <property type="entry name" value="Cytochrome b5-like heme/steroid binding domain"/>
    <property type="match status" value="1"/>
</dbReference>
<protein>
    <recommendedName>
        <fullName evidence="9">Cytochrome b5 heme-binding domain-containing protein</fullName>
    </recommendedName>
</protein>
<dbReference type="InterPro" id="IPR037069">
    <property type="entry name" value="AcylCoA_DH/ox_N_sf"/>
</dbReference>
<dbReference type="Gene3D" id="1.20.140.10">
    <property type="entry name" value="Butyryl-CoA Dehydrogenase, subunit A, domain 3"/>
    <property type="match status" value="1"/>
</dbReference>
<keyword evidence="6" id="KW-0274">FAD</keyword>
<organism evidence="10 11">
    <name type="scientific">Malassezia yamatoensis</name>
    <dbReference type="NCBI Taxonomy" id="253288"/>
    <lineage>
        <taxon>Eukaryota</taxon>
        <taxon>Fungi</taxon>
        <taxon>Dikarya</taxon>
        <taxon>Basidiomycota</taxon>
        <taxon>Ustilaginomycotina</taxon>
        <taxon>Malasseziomycetes</taxon>
        <taxon>Malasseziales</taxon>
        <taxon>Malasseziaceae</taxon>
        <taxon>Malassezia</taxon>
    </lineage>
</organism>
<dbReference type="GO" id="GO:0033539">
    <property type="term" value="P:fatty acid beta-oxidation using acyl-CoA dehydrogenase"/>
    <property type="evidence" value="ECO:0007669"/>
    <property type="project" value="TreeGrafter"/>
</dbReference>
<dbReference type="InterPro" id="IPR006089">
    <property type="entry name" value="Acyl-CoA_DH_CS"/>
</dbReference>
<evidence type="ECO:0000256" key="4">
    <source>
        <dbReference type="ARBA" id="ARBA00022630"/>
    </source>
</evidence>
<evidence type="ECO:0000256" key="1">
    <source>
        <dbReference type="ARBA" id="ARBA00001974"/>
    </source>
</evidence>
<dbReference type="InterPro" id="IPR036400">
    <property type="entry name" value="Cyt_B5-like_heme/steroid_sf"/>
</dbReference>